<dbReference type="OrthoDB" id="3796480at2759"/>
<sequence length="265" mass="30167">MPSCPLSSPSLFIQHGEIVARGNEWHYLKLYTLSSQIQDFDRHIENLRSQLQFLNETLEGTDHNAPDWLATDLLSLRNKSGRLHDDMKRFRDQLDNEGLAEKKAKTSNKRLSIEGAKGTRLTPNMQSSTTQHSAISPPVDQSPTPKGKPPQVEDTYVVQHIDVTEEVNRRLRESRLRRLMETPSTAQKRKYNAFEEARSEGAAETDDEAISRGGCSGSEYERTPTKRLKSNGTFEQTGKRKDNGHTEVEASMQPETRSSFKRRRL</sequence>
<evidence type="ECO:0000256" key="1">
    <source>
        <dbReference type="SAM" id="Coils"/>
    </source>
</evidence>
<dbReference type="Proteomes" id="UP000799423">
    <property type="component" value="Unassembled WGS sequence"/>
</dbReference>
<dbReference type="EMBL" id="MU006301">
    <property type="protein sequence ID" value="KAF2851809.1"/>
    <property type="molecule type" value="Genomic_DNA"/>
</dbReference>
<name>A0A6A7BBU1_9PLEO</name>
<feature type="compositionally biased region" description="Basic and acidic residues" evidence="2">
    <location>
        <begin position="192"/>
        <end position="201"/>
    </location>
</feature>
<organism evidence="3 4">
    <name type="scientific">Plenodomus tracheiphilus IPT5</name>
    <dbReference type="NCBI Taxonomy" id="1408161"/>
    <lineage>
        <taxon>Eukaryota</taxon>
        <taxon>Fungi</taxon>
        <taxon>Dikarya</taxon>
        <taxon>Ascomycota</taxon>
        <taxon>Pezizomycotina</taxon>
        <taxon>Dothideomycetes</taxon>
        <taxon>Pleosporomycetidae</taxon>
        <taxon>Pleosporales</taxon>
        <taxon>Pleosporineae</taxon>
        <taxon>Leptosphaeriaceae</taxon>
        <taxon>Plenodomus</taxon>
    </lineage>
</organism>
<proteinExistence type="predicted"/>
<feature type="compositionally biased region" description="Basic and acidic residues" evidence="2">
    <location>
        <begin position="237"/>
        <end position="248"/>
    </location>
</feature>
<feature type="region of interest" description="Disordered" evidence="2">
    <location>
        <begin position="176"/>
        <end position="265"/>
    </location>
</feature>
<accession>A0A6A7BBU1</accession>
<feature type="compositionally biased region" description="Polar residues" evidence="2">
    <location>
        <begin position="121"/>
        <end position="144"/>
    </location>
</feature>
<reference evidence="3" key="1">
    <citation type="submission" date="2020-01" db="EMBL/GenBank/DDBJ databases">
        <authorList>
            <consortium name="DOE Joint Genome Institute"/>
            <person name="Haridas S."/>
            <person name="Albert R."/>
            <person name="Binder M."/>
            <person name="Bloem J."/>
            <person name="Labutti K."/>
            <person name="Salamov A."/>
            <person name="Andreopoulos B."/>
            <person name="Baker S.E."/>
            <person name="Barry K."/>
            <person name="Bills G."/>
            <person name="Bluhm B.H."/>
            <person name="Cannon C."/>
            <person name="Castanera R."/>
            <person name="Culley D.E."/>
            <person name="Daum C."/>
            <person name="Ezra D."/>
            <person name="Gonzalez J.B."/>
            <person name="Henrissat B."/>
            <person name="Kuo A."/>
            <person name="Liang C."/>
            <person name="Lipzen A."/>
            <person name="Lutzoni F."/>
            <person name="Magnuson J."/>
            <person name="Mondo S."/>
            <person name="Nolan M."/>
            <person name="Ohm R."/>
            <person name="Pangilinan J."/>
            <person name="Park H.-J."/>
            <person name="Ramirez L."/>
            <person name="Alfaro M."/>
            <person name="Sun H."/>
            <person name="Tritt A."/>
            <person name="Yoshinaga Y."/>
            <person name="Zwiers L.-H."/>
            <person name="Turgeon B.G."/>
            <person name="Goodwin S.B."/>
            <person name="Spatafora J.W."/>
            <person name="Crous P.W."/>
            <person name="Grigoriev I.V."/>
        </authorList>
    </citation>
    <scope>NUCLEOTIDE SEQUENCE</scope>
    <source>
        <strain evidence="3">IPT5</strain>
    </source>
</reference>
<protein>
    <submittedName>
        <fullName evidence="3">Uncharacterized protein</fullName>
    </submittedName>
</protein>
<dbReference type="AlphaFoldDB" id="A0A6A7BBU1"/>
<keyword evidence="4" id="KW-1185">Reference proteome</keyword>
<evidence type="ECO:0000256" key="2">
    <source>
        <dbReference type="SAM" id="MobiDB-lite"/>
    </source>
</evidence>
<feature type="region of interest" description="Disordered" evidence="2">
    <location>
        <begin position="98"/>
        <end position="154"/>
    </location>
</feature>
<evidence type="ECO:0000313" key="3">
    <source>
        <dbReference type="EMBL" id="KAF2851809.1"/>
    </source>
</evidence>
<feature type="coiled-coil region" evidence="1">
    <location>
        <begin position="37"/>
        <end position="64"/>
    </location>
</feature>
<evidence type="ECO:0000313" key="4">
    <source>
        <dbReference type="Proteomes" id="UP000799423"/>
    </source>
</evidence>
<gene>
    <name evidence="3" type="ORF">T440DRAFT_394297</name>
</gene>
<keyword evidence="1" id="KW-0175">Coiled coil</keyword>